<dbReference type="Proteomes" id="UP000031532">
    <property type="component" value="Unassembled WGS sequence"/>
</dbReference>
<accession>A0A9X5E2P6</accession>
<dbReference type="EMBL" id="JTJC03000001">
    <property type="protein sequence ID" value="NHC34056.1"/>
    <property type="molecule type" value="Genomic_DNA"/>
</dbReference>
<dbReference type="AlphaFoldDB" id="A0A9X5E2P6"/>
<evidence type="ECO:0000256" key="1">
    <source>
        <dbReference type="SAM" id="MobiDB-lite"/>
    </source>
</evidence>
<comment type="caution">
    <text evidence="2">The sequence shown here is derived from an EMBL/GenBank/DDBJ whole genome shotgun (WGS) entry which is preliminary data.</text>
</comment>
<evidence type="ECO:0000313" key="3">
    <source>
        <dbReference type="Proteomes" id="UP000031532"/>
    </source>
</evidence>
<name>A0A9X5E2P6_9CYAN</name>
<sequence length="60" mass="6349">MTSEEWRVGCGVTVTPDQLVILSLPSSSAPDRSLHPLSPLSSLSPSALLSPLSPPHSYFC</sequence>
<feature type="region of interest" description="Disordered" evidence="1">
    <location>
        <begin position="28"/>
        <end position="60"/>
    </location>
</feature>
<protein>
    <submittedName>
        <fullName evidence="2">Uncharacterized protein</fullName>
    </submittedName>
</protein>
<evidence type="ECO:0000313" key="2">
    <source>
        <dbReference type="EMBL" id="NHC34056.1"/>
    </source>
</evidence>
<gene>
    <name evidence="2" type="ORF">QH73_0005165</name>
</gene>
<dbReference type="RefSeq" id="WP_132866657.1">
    <property type="nucleotide sequence ID" value="NZ_JTJC03000001.1"/>
</dbReference>
<proteinExistence type="predicted"/>
<keyword evidence="3" id="KW-1185">Reference proteome</keyword>
<organism evidence="2 3">
    <name type="scientific">Scytonema millei VB511283</name>
    <dbReference type="NCBI Taxonomy" id="1245923"/>
    <lineage>
        <taxon>Bacteria</taxon>
        <taxon>Bacillati</taxon>
        <taxon>Cyanobacteriota</taxon>
        <taxon>Cyanophyceae</taxon>
        <taxon>Nostocales</taxon>
        <taxon>Scytonemataceae</taxon>
        <taxon>Scytonema</taxon>
    </lineage>
</organism>
<feature type="compositionally biased region" description="Low complexity" evidence="1">
    <location>
        <begin position="35"/>
        <end position="60"/>
    </location>
</feature>
<reference evidence="2 3" key="1">
    <citation type="journal article" date="2015" name="Genome Announc.">
        <title>Draft Genome Sequence of the Terrestrial Cyanobacterium Scytonema millei VB511283, Isolated from Eastern India.</title>
        <authorList>
            <person name="Sen D."/>
            <person name="Chandrababunaidu M.M."/>
            <person name="Singh D."/>
            <person name="Sanghi N."/>
            <person name="Ghorai A."/>
            <person name="Mishra G.P."/>
            <person name="Madduluri M."/>
            <person name="Adhikary S.P."/>
            <person name="Tripathy S."/>
        </authorList>
    </citation>
    <scope>NUCLEOTIDE SEQUENCE [LARGE SCALE GENOMIC DNA]</scope>
    <source>
        <strain evidence="2 3">VB511283</strain>
    </source>
</reference>